<evidence type="ECO:0008006" key="4">
    <source>
        <dbReference type="Google" id="ProtNLM"/>
    </source>
</evidence>
<dbReference type="RefSeq" id="WP_150904423.1">
    <property type="nucleotide sequence ID" value="NZ_VTWT01000007.1"/>
</dbReference>
<keyword evidence="1" id="KW-0812">Transmembrane</keyword>
<dbReference type="AlphaFoldDB" id="A0A5N1IP71"/>
<evidence type="ECO:0000313" key="2">
    <source>
        <dbReference type="EMBL" id="KAA9331814.1"/>
    </source>
</evidence>
<keyword evidence="1" id="KW-0472">Membrane</keyword>
<feature type="transmembrane region" description="Helical" evidence="1">
    <location>
        <begin position="414"/>
        <end position="432"/>
    </location>
</feature>
<protein>
    <recommendedName>
        <fullName evidence="4">Glycosyltransferase RgtA/B/C/D-like domain-containing protein</fullName>
    </recommendedName>
</protein>
<proteinExistence type="predicted"/>
<evidence type="ECO:0000313" key="3">
    <source>
        <dbReference type="Proteomes" id="UP000326570"/>
    </source>
</evidence>
<feature type="transmembrane region" description="Helical" evidence="1">
    <location>
        <begin position="21"/>
        <end position="43"/>
    </location>
</feature>
<feature type="transmembrane region" description="Helical" evidence="1">
    <location>
        <begin position="119"/>
        <end position="138"/>
    </location>
</feature>
<feature type="transmembrane region" description="Helical" evidence="1">
    <location>
        <begin position="145"/>
        <end position="164"/>
    </location>
</feature>
<feature type="transmembrane region" description="Helical" evidence="1">
    <location>
        <begin position="310"/>
        <end position="332"/>
    </location>
</feature>
<name>A0A5N1IP71_9BACT</name>
<dbReference type="EMBL" id="VTWT01000007">
    <property type="protein sequence ID" value="KAA9331814.1"/>
    <property type="molecule type" value="Genomic_DNA"/>
</dbReference>
<reference evidence="2 3" key="1">
    <citation type="submission" date="2019-09" db="EMBL/GenBank/DDBJ databases">
        <title>Genome sequence of Adhaeribacter sp. M2.</title>
        <authorList>
            <person name="Srinivasan S."/>
        </authorList>
    </citation>
    <scope>NUCLEOTIDE SEQUENCE [LARGE SCALE GENOMIC DNA]</scope>
    <source>
        <strain evidence="2 3">M2</strain>
    </source>
</reference>
<sequence>MLKVLSTPNKGKETNSKAIRLTLETFWPALFFLLILLLGIFIFPHYGISTDERIDYLTGLVNARYVVETISPEALSKIPYLAQVPELSTYSDRHYGVFFQLPASILPHLFGFSDVRDIYLFRHFFTFLFYFGALLAFYKILQQRFLNWRIALLGSLMLVLSPRIFADAFFNSKDIVFLALMAGGWYTLNNLRKHFTYKWAILHAIITAAALDTRIMALSLLALSGLWLAHELFYATSNRKRLQIFRCGIVFTLFLAGFTILFWPYLWSAPLAHFLEVFEKLDRGGSTFDVLYWGEFIPYHTLPWHYIPTWLIITTPLLYSLLFLPGLLAIVARAFRQKLAFIHKEENKQDLSALFFFFFPLAIVIYTNAILYDGWRHMFFIYIPFLYLAMLGMVRLYSWLYANNRNLWQARSGQLLIACVLVGLGHTAWKMIQMHPHQNVYFSFMQPKFVVKNFERDYWGLSYRKALEYILRTDPRKEIPIAVNVYSGINASDILYPEQRSRLKFVITHEADYFLTEYRWQRNFYPTWEEIFTVKPAGLKIMSVYKLK</sequence>
<feature type="transmembrane region" description="Helical" evidence="1">
    <location>
        <begin position="247"/>
        <end position="266"/>
    </location>
</feature>
<comment type="caution">
    <text evidence="2">The sequence shown here is derived from an EMBL/GenBank/DDBJ whole genome shotgun (WGS) entry which is preliminary data.</text>
</comment>
<accession>A0A5N1IP71</accession>
<organism evidence="2 3">
    <name type="scientific">Adhaeribacter soli</name>
    <dbReference type="NCBI Taxonomy" id="2607655"/>
    <lineage>
        <taxon>Bacteria</taxon>
        <taxon>Pseudomonadati</taxon>
        <taxon>Bacteroidota</taxon>
        <taxon>Cytophagia</taxon>
        <taxon>Cytophagales</taxon>
        <taxon>Hymenobacteraceae</taxon>
        <taxon>Adhaeribacter</taxon>
    </lineage>
</organism>
<feature type="transmembrane region" description="Helical" evidence="1">
    <location>
        <begin position="353"/>
        <end position="372"/>
    </location>
</feature>
<feature type="transmembrane region" description="Helical" evidence="1">
    <location>
        <begin position="378"/>
        <end position="402"/>
    </location>
</feature>
<dbReference type="Proteomes" id="UP000326570">
    <property type="component" value="Unassembled WGS sequence"/>
</dbReference>
<keyword evidence="1" id="KW-1133">Transmembrane helix</keyword>
<gene>
    <name evidence="2" type="ORF">F0P94_13505</name>
</gene>
<evidence type="ECO:0000256" key="1">
    <source>
        <dbReference type="SAM" id="Phobius"/>
    </source>
</evidence>
<keyword evidence="3" id="KW-1185">Reference proteome</keyword>